<feature type="transmembrane region" description="Helical" evidence="7">
    <location>
        <begin position="318"/>
        <end position="336"/>
    </location>
</feature>
<feature type="transmembrane region" description="Helical" evidence="7">
    <location>
        <begin position="103"/>
        <end position="130"/>
    </location>
</feature>
<feature type="transmembrane region" description="Helical" evidence="7">
    <location>
        <begin position="222"/>
        <end position="243"/>
    </location>
</feature>
<evidence type="ECO:0000256" key="7">
    <source>
        <dbReference type="SAM" id="Phobius"/>
    </source>
</evidence>
<accession>A0ABT8E5N0</accession>
<dbReference type="InterPro" id="IPR036259">
    <property type="entry name" value="MFS_trans_sf"/>
</dbReference>
<evidence type="ECO:0000259" key="8">
    <source>
        <dbReference type="PROSITE" id="PS50850"/>
    </source>
</evidence>
<feature type="transmembrane region" description="Helical" evidence="7">
    <location>
        <begin position="297"/>
        <end position="312"/>
    </location>
</feature>
<dbReference type="PANTHER" id="PTHR23517:SF3">
    <property type="entry name" value="INTEGRAL MEMBRANE TRANSPORT PROTEIN"/>
    <property type="match status" value="1"/>
</dbReference>
<dbReference type="RefSeq" id="WP_290399364.1">
    <property type="nucleotide sequence ID" value="NZ_JAUHLN010000002.1"/>
</dbReference>
<evidence type="ECO:0000256" key="2">
    <source>
        <dbReference type="ARBA" id="ARBA00022448"/>
    </source>
</evidence>
<protein>
    <submittedName>
        <fullName evidence="9">MFS transporter</fullName>
    </submittedName>
</protein>
<evidence type="ECO:0000256" key="5">
    <source>
        <dbReference type="ARBA" id="ARBA00022989"/>
    </source>
</evidence>
<evidence type="ECO:0000256" key="1">
    <source>
        <dbReference type="ARBA" id="ARBA00004651"/>
    </source>
</evidence>
<proteinExistence type="predicted"/>
<comment type="subcellular location">
    <subcellularLocation>
        <location evidence="1">Cell membrane</location>
        <topology evidence="1">Multi-pass membrane protein</topology>
    </subcellularLocation>
</comment>
<dbReference type="Proteomes" id="UP001168694">
    <property type="component" value="Unassembled WGS sequence"/>
</dbReference>
<feature type="transmembrane region" description="Helical" evidence="7">
    <location>
        <begin position="361"/>
        <end position="380"/>
    </location>
</feature>
<dbReference type="InterPro" id="IPR020846">
    <property type="entry name" value="MFS_dom"/>
</dbReference>
<sequence length="418" mass="46454">MRFKDFHPNIKIRIFESLLSGSIGAMIYPFMAIYLAERVGESLTGILLIINIAVGFLVGFYGGYYSDTIGRKKIMAIAETLRFISVIVMAFANGPWIHSDLAAAYITIAMMTVNSICWGLAGPAASAMLIDVSTPENRKFMYGITYWTNNLSIALGGLAGGYLFKDYLFELLVGLSFVSLISAMLVIFFIQETYVPVKKEIKKNVLADILSSYRLVFKDTTFILFIVAYLLVLSLEFHLSNYVSVRLSQDMPAQKLFHFSVDGFNMLGILRTENTLLVVLLAVLVSKLAARFKDKRVFFLGLGLYAVGYLTISYSSHAILLLTVMVIATVGELMFVPIEQSYLADIPPEELRSSYMAVSGMVYRGAMAIAAVSITLGHFIPRMGMTLIFMVMACIGITLFLKVLPTLEEKRLKQKQTA</sequence>
<feature type="domain" description="Major facilitator superfamily (MFS) profile" evidence="8">
    <location>
        <begin position="1"/>
        <end position="411"/>
    </location>
</feature>
<evidence type="ECO:0000256" key="6">
    <source>
        <dbReference type="ARBA" id="ARBA00023136"/>
    </source>
</evidence>
<evidence type="ECO:0000313" key="9">
    <source>
        <dbReference type="EMBL" id="MDN4073223.1"/>
    </source>
</evidence>
<organism evidence="9 10">
    <name type="scientific">Fictibacillus terranigra</name>
    <dbReference type="NCBI Taxonomy" id="3058424"/>
    <lineage>
        <taxon>Bacteria</taxon>
        <taxon>Bacillati</taxon>
        <taxon>Bacillota</taxon>
        <taxon>Bacilli</taxon>
        <taxon>Bacillales</taxon>
        <taxon>Fictibacillaceae</taxon>
        <taxon>Fictibacillus</taxon>
    </lineage>
</organism>
<dbReference type="InterPro" id="IPR011701">
    <property type="entry name" value="MFS"/>
</dbReference>
<feature type="transmembrane region" description="Helical" evidence="7">
    <location>
        <begin position="76"/>
        <end position="97"/>
    </location>
</feature>
<dbReference type="SUPFAM" id="SSF103473">
    <property type="entry name" value="MFS general substrate transporter"/>
    <property type="match status" value="1"/>
</dbReference>
<reference evidence="9" key="1">
    <citation type="submission" date="2023-06" db="EMBL/GenBank/DDBJ databases">
        <title>Draft Genome Sequences of Representative Paenibacillus Polymyxa, Bacillus cereus, Fictibacillus sp., and Brevibacillus agri Strains Isolated from Amazonian Dark Earth.</title>
        <authorList>
            <person name="Pellegrinetti T.A."/>
            <person name="Cunha I.C.M."/>
            <person name="Chaves M.G."/>
            <person name="Freitas A.S."/>
            <person name="Silva A.V.R."/>
            <person name="Tsai S.M."/>
            <person name="Mendes L.W."/>
        </authorList>
    </citation>
    <scope>NUCLEOTIDE SEQUENCE</scope>
    <source>
        <strain evidence="9">CENA-BCM004</strain>
    </source>
</reference>
<keyword evidence="3" id="KW-1003">Cell membrane</keyword>
<feature type="transmembrane region" description="Helical" evidence="7">
    <location>
        <begin position="142"/>
        <end position="163"/>
    </location>
</feature>
<evidence type="ECO:0000256" key="4">
    <source>
        <dbReference type="ARBA" id="ARBA00022692"/>
    </source>
</evidence>
<feature type="transmembrane region" description="Helical" evidence="7">
    <location>
        <begin position="12"/>
        <end position="36"/>
    </location>
</feature>
<name>A0ABT8E5N0_9BACL</name>
<feature type="transmembrane region" description="Helical" evidence="7">
    <location>
        <begin position="169"/>
        <end position="190"/>
    </location>
</feature>
<feature type="transmembrane region" description="Helical" evidence="7">
    <location>
        <begin position="263"/>
        <end position="285"/>
    </location>
</feature>
<dbReference type="PANTHER" id="PTHR23517">
    <property type="entry name" value="RESISTANCE PROTEIN MDTM, PUTATIVE-RELATED-RELATED"/>
    <property type="match status" value="1"/>
</dbReference>
<comment type="caution">
    <text evidence="9">The sequence shown here is derived from an EMBL/GenBank/DDBJ whole genome shotgun (WGS) entry which is preliminary data.</text>
</comment>
<feature type="transmembrane region" description="Helical" evidence="7">
    <location>
        <begin position="386"/>
        <end position="404"/>
    </location>
</feature>
<evidence type="ECO:0000313" key="10">
    <source>
        <dbReference type="Proteomes" id="UP001168694"/>
    </source>
</evidence>
<dbReference type="Pfam" id="PF07690">
    <property type="entry name" value="MFS_1"/>
    <property type="match status" value="1"/>
</dbReference>
<feature type="transmembrane region" description="Helical" evidence="7">
    <location>
        <begin position="42"/>
        <end position="64"/>
    </location>
</feature>
<dbReference type="Gene3D" id="1.20.1250.20">
    <property type="entry name" value="MFS general substrate transporter like domains"/>
    <property type="match status" value="1"/>
</dbReference>
<keyword evidence="5 7" id="KW-1133">Transmembrane helix</keyword>
<keyword evidence="4 7" id="KW-0812">Transmembrane</keyword>
<gene>
    <name evidence="9" type="ORF">QYF49_09405</name>
</gene>
<dbReference type="PROSITE" id="PS50850">
    <property type="entry name" value="MFS"/>
    <property type="match status" value="1"/>
</dbReference>
<keyword evidence="6 7" id="KW-0472">Membrane</keyword>
<evidence type="ECO:0000256" key="3">
    <source>
        <dbReference type="ARBA" id="ARBA00022475"/>
    </source>
</evidence>
<keyword evidence="10" id="KW-1185">Reference proteome</keyword>
<keyword evidence="2" id="KW-0813">Transport</keyword>
<dbReference type="EMBL" id="JAUHLN010000002">
    <property type="protein sequence ID" value="MDN4073223.1"/>
    <property type="molecule type" value="Genomic_DNA"/>
</dbReference>
<dbReference type="InterPro" id="IPR050171">
    <property type="entry name" value="MFS_Transporters"/>
</dbReference>